<dbReference type="EMBL" id="LFYR01000864">
    <property type="protein sequence ID" value="KMZ67991.1"/>
    <property type="molecule type" value="Genomic_DNA"/>
</dbReference>
<feature type="compositionally biased region" description="Polar residues" evidence="3">
    <location>
        <begin position="152"/>
        <end position="164"/>
    </location>
</feature>
<protein>
    <submittedName>
        <fullName evidence="6">Chromatin remodeling 1</fullName>
    </submittedName>
</protein>
<sequence length="802" mass="90802">MRSSAKKNAELETVGSVKSEGAADSPTSVLEDEGNDNECIDSKACSEEGQLEVNQNDKTFMENGKSTKECLLPLELEAKNGDSSLISKSMAEEEKLLSEAREKIEKNENNVKHETQQLPNEATQFSKLDELLTQTKLYSEFLLEKMDDITFNSGNQEEFPSSATGKKGGRGRKRKASVQYNSKKAKTAVAAMLRRSEKNQNSEDTELTEEEKVEKQQAEIVPLMTGGMLKSYQMKGVKWMISLWQNGLNGILADQMGLGKTIQTIAFLAHLKGNGLHGPYLIIAPLSTLSNWVNEISRFVPSINSVIYHGSKQVRQEIRRKLMPKNIGPKFPLIITSFEVAMNDSKVLSAYKWKYLVVDEGHRLKNTNCKLLKELRRLSIENKLLLTGTPLQNNLAELWSLLNFILPDIFSSYMEFESWFDFSEKVSEESDQEVSDKHRKLEVISKLHSILRPFLLRRVKSDVEKMLPRKKEIILYTRMTDHQKELQDHLVNKTFDNYLTELGDNVIRKPGMKGKLNNLVMQLRKICNHPDLLDSLYDGSDTYPPINVLVEQCGKFRLLDRLLSLLLAQKHKVLIFSQFTSLLDIIDYFLSEKGFEVCRIDGNVKLDDRRKQIAAFNDIDSNIGVFLLSTRAGGLGINLTAADTCILYDSDWNPQMDLQAMDRCHRIGQTRPVHVYRLATAHSIEGRMLKRAFNKLKLEHVVIGNGDFEQERAKTTILNESDLLALLHNEEDEEDKFVQTDITDEDLVKVLDRSDLIIQGKGEENSNESIKDLPSPIPLRGPGWEVVVTVKSEAGMLSAVGS</sequence>
<name>A0A0K9PGA3_ZOSMR</name>
<evidence type="ECO:0000256" key="2">
    <source>
        <dbReference type="SAM" id="Coils"/>
    </source>
</evidence>
<proteinExistence type="predicted"/>
<dbReference type="GO" id="GO:0140750">
    <property type="term" value="F:nucleosome array spacer activity"/>
    <property type="evidence" value="ECO:0000318"/>
    <property type="project" value="GO_Central"/>
</dbReference>
<evidence type="ECO:0000256" key="1">
    <source>
        <dbReference type="ARBA" id="ARBA00022801"/>
    </source>
</evidence>
<dbReference type="GO" id="GO:0005524">
    <property type="term" value="F:ATP binding"/>
    <property type="evidence" value="ECO:0007669"/>
    <property type="project" value="InterPro"/>
</dbReference>
<feature type="compositionally biased region" description="Acidic residues" evidence="3">
    <location>
        <begin position="30"/>
        <end position="39"/>
    </location>
</feature>
<dbReference type="CDD" id="cd18793">
    <property type="entry name" value="SF2_C_SNF"/>
    <property type="match status" value="1"/>
</dbReference>
<dbReference type="InterPro" id="IPR049730">
    <property type="entry name" value="SNF2/RAD54-like_C"/>
</dbReference>
<dbReference type="OrthoDB" id="5857104at2759"/>
<feature type="coiled-coil region" evidence="2">
    <location>
        <begin position="90"/>
        <end position="117"/>
    </location>
</feature>
<dbReference type="InterPro" id="IPR001650">
    <property type="entry name" value="Helicase_C-like"/>
</dbReference>
<dbReference type="PROSITE" id="PS51194">
    <property type="entry name" value="HELICASE_CTER"/>
    <property type="match status" value="1"/>
</dbReference>
<dbReference type="Pfam" id="PF00176">
    <property type="entry name" value="SNF2-rel_dom"/>
    <property type="match status" value="1"/>
</dbReference>
<dbReference type="SMART" id="SM00487">
    <property type="entry name" value="DEXDc"/>
    <property type="match status" value="1"/>
</dbReference>
<dbReference type="FunFam" id="3.40.50.10810:FF:000030">
    <property type="entry name" value="ATP-dependent DNA helicase DDM1"/>
    <property type="match status" value="1"/>
</dbReference>
<feature type="region of interest" description="Disordered" evidence="3">
    <location>
        <begin position="152"/>
        <end position="180"/>
    </location>
</feature>
<feature type="domain" description="Helicase ATP-binding" evidence="4">
    <location>
        <begin position="241"/>
        <end position="408"/>
    </location>
</feature>
<dbReference type="Pfam" id="PF00271">
    <property type="entry name" value="Helicase_C"/>
    <property type="match status" value="1"/>
</dbReference>
<evidence type="ECO:0000313" key="7">
    <source>
        <dbReference type="Proteomes" id="UP000036987"/>
    </source>
</evidence>
<dbReference type="GO" id="GO:0000785">
    <property type="term" value="C:chromatin"/>
    <property type="evidence" value="ECO:0000318"/>
    <property type="project" value="GO_Central"/>
</dbReference>
<evidence type="ECO:0000256" key="3">
    <source>
        <dbReference type="SAM" id="MobiDB-lite"/>
    </source>
</evidence>
<evidence type="ECO:0000259" key="5">
    <source>
        <dbReference type="PROSITE" id="PS51194"/>
    </source>
</evidence>
<dbReference type="PROSITE" id="PS51192">
    <property type="entry name" value="HELICASE_ATP_BIND_1"/>
    <property type="match status" value="1"/>
</dbReference>
<keyword evidence="7" id="KW-1185">Reference proteome</keyword>
<feature type="domain" description="Helicase C-terminal" evidence="5">
    <location>
        <begin position="558"/>
        <end position="724"/>
    </location>
</feature>
<dbReference type="FunFam" id="3.40.50.300:FF:001184">
    <property type="entry name" value="Chromatin complex subunit A 106"/>
    <property type="match status" value="1"/>
</dbReference>
<dbReference type="SMART" id="SM00490">
    <property type="entry name" value="HELICc"/>
    <property type="match status" value="1"/>
</dbReference>
<dbReference type="GO" id="GO:0003677">
    <property type="term" value="F:DNA binding"/>
    <property type="evidence" value="ECO:0000318"/>
    <property type="project" value="GO_Central"/>
</dbReference>
<dbReference type="Gene3D" id="3.40.50.10810">
    <property type="entry name" value="Tandem AAA-ATPase domain"/>
    <property type="match status" value="1"/>
</dbReference>
<feature type="compositionally biased region" description="Basic residues" evidence="3">
    <location>
        <begin position="167"/>
        <end position="176"/>
    </location>
</feature>
<dbReference type="OMA" id="WNICRID"/>
<gene>
    <name evidence="6" type="ORF">ZOSMA_24G00110</name>
</gene>
<accession>A0A0K9PGA3</accession>
<dbReference type="InterPro" id="IPR014001">
    <property type="entry name" value="Helicase_ATP-bd"/>
</dbReference>
<dbReference type="InterPro" id="IPR038718">
    <property type="entry name" value="SNF2-like_sf"/>
</dbReference>
<dbReference type="STRING" id="29655.A0A0K9PGA3"/>
<dbReference type="GO" id="GO:0003682">
    <property type="term" value="F:chromatin binding"/>
    <property type="evidence" value="ECO:0000318"/>
    <property type="project" value="GO_Central"/>
</dbReference>
<comment type="caution">
    <text evidence="6">The sequence shown here is derived from an EMBL/GenBank/DDBJ whole genome shotgun (WGS) entry which is preliminary data.</text>
</comment>
<dbReference type="PANTHER" id="PTHR10799">
    <property type="entry name" value="SNF2/RAD54 HELICASE FAMILY"/>
    <property type="match status" value="1"/>
</dbReference>
<dbReference type="InterPro" id="IPR027417">
    <property type="entry name" value="P-loop_NTPase"/>
</dbReference>
<dbReference type="GO" id="GO:0045944">
    <property type="term" value="P:positive regulation of transcription by RNA polymerase II"/>
    <property type="evidence" value="ECO:0000318"/>
    <property type="project" value="GO_Central"/>
</dbReference>
<dbReference type="GO" id="GO:0016787">
    <property type="term" value="F:hydrolase activity"/>
    <property type="evidence" value="ECO:0007669"/>
    <property type="project" value="UniProtKB-KW"/>
</dbReference>
<dbReference type="Proteomes" id="UP000036987">
    <property type="component" value="Unassembled WGS sequence"/>
</dbReference>
<keyword evidence="2" id="KW-0175">Coiled coil</keyword>
<feature type="region of interest" description="Disordered" evidence="3">
    <location>
        <begin position="1"/>
        <end position="43"/>
    </location>
</feature>
<reference evidence="7" key="1">
    <citation type="journal article" date="2016" name="Nature">
        <title>The genome of the seagrass Zostera marina reveals angiosperm adaptation to the sea.</title>
        <authorList>
            <person name="Olsen J.L."/>
            <person name="Rouze P."/>
            <person name="Verhelst B."/>
            <person name="Lin Y.-C."/>
            <person name="Bayer T."/>
            <person name="Collen J."/>
            <person name="Dattolo E."/>
            <person name="De Paoli E."/>
            <person name="Dittami S."/>
            <person name="Maumus F."/>
            <person name="Michel G."/>
            <person name="Kersting A."/>
            <person name="Lauritano C."/>
            <person name="Lohaus R."/>
            <person name="Toepel M."/>
            <person name="Tonon T."/>
            <person name="Vanneste K."/>
            <person name="Amirebrahimi M."/>
            <person name="Brakel J."/>
            <person name="Bostroem C."/>
            <person name="Chovatia M."/>
            <person name="Grimwood J."/>
            <person name="Jenkins J.W."/>
            <person name="Jueterbock A."/>
            <person name="Mraz A."/>
            <person name="Stam W.T."/>
            <person name="Tice H."/>
            <person name="Bornberg-Bauer E."/>
            <person name="Green P.J."/>
            <person name="Pearson G.A."/>
            <person name="Procaccini G."/>
            <person name="Duarte C.M."/>
            <person name="Schmutz J."/>
            <person name="Reusch T.B.H."/>
            <person name="Van de Peer Y."/>
        </authorList>
    </citation>
    <scope>NUCLEOTIDE SEQUENCE [LARGE SCALE GENOMIC DNA]</scope>
    <source>
        <strain evidence="7">cv. Finnish</strain>
    </source>
</reference>
<dbReference type="AlphaFoldDB" id="A0A0K9PGA3"/>
<evidence type="ECO:0000259" key="4">
    <source>
        <dbReference type="PROSITE" id="PS51192"/>
    </source>
</evidence>
<dbReference type="SUPFAM" id="SSF52540">
    <property type="entry name" value="P-loop containing nucleoside triphosphate hydrolases"/>
    <property type="match status" value="2"/>
</dbReference>
<dbReference type="Gene3D" id="3.40.50.300">
    <property type="entry name" value="P-loop containing nucleotide triphosphate hydrolases"/>
    <property type="match status" value="1"/>
</dbReference>
<dbReference type="InterPro" id="IPR000330">
    <property type="entry name" value="SNF2_N"/>
</dbReference>
<feature type="region of interest" description="Disordered" evidence="3">
    <location>
        <begin position="194"/>
        <end position="213"/>
    </location>
</feature>
<dbReference type="GO" id="GO:0005634">
    <property type="term" value="C:nucleus"/>
    <property type="evidence" value="ECO:0000318"/>
    <property type="project" value="GO_Central"/>
</dbReference>
<keyword evidence="1" id="KW-0378">Hydrolase</keyword>
<organism evidence="6 7">
    <name type="scientific">Zostera marina</name>
    <name type="common">Eelgrass</name>
    <dbReference type="NCBI Taxonomy" id="29655"/>
    <lineage>
        <taxon>Eukaryota</taxon>
        <taxon>Viridiplantae</taxon>
        <taxon>Streptophyta</taxon>
        <taxon>Embryophyta</taxon>
        <taxon>Tracheophyta</taxon>
        <taxon>Spermatophyta</taxon>
        <taxon>Magnoliopsida</taxon>
        <taxon>Liliopsida</taxon>
        <taxon>Zosteraceae</taxon>
        <taxon>Zostera</taxon>
    </lineage>
</organism>
<dbReference type="GO" id="GO:0031507">
    <property type="term" value="P:heterochromatin formation"/>
    <property type="evidence" value="ECO:0000318"/>
    <property type="project" value="GO_Central"/>
</dbReference>
<evidence type="ECO:0000313" key="6">
    <source>
        <dbReference type="EMBL" id="KMZ67991.1"/>
    </source>
</evidence>